<keyword evidence="2" id="KW-1185">Reference proteome</keyword>
<dbReference type="EMBL" id="CP011390">
    <property type="protein sequence ID" value="ANE52878.1"/>
    <property type="molecule type" value="Genomic_DNA"/>
</dbReference>
<dbReference type="RefSeq" id="WP_066408130.1">
    <property type="nucleotide sequence ID" value="NZ_CP011390.1"/>
</dbReference>
<evidence type="ECO:0000313" key="2">
    <source>
        <dbReference type="Proteomes" id="UP000077177"/>
    </source>
</evidence>
<dbReference type="KEGG" id="fla:SY85_22740"/>
<dbReference type="OrthoDB" id="679948at2"/>
<dbReference type="Proteomes" id="UP000077177">
    <property type="component" value="Chromosome"/>
</dbReference>
<dbReference type="AlphaFoldDB" id="A0A172U122"/>
<protein>
    <recommendedName>
        <fullName evidence="3">DUF302 domain-containing protein</fullName>
    </recommendedName>
</protein>
<reference evidence="2" key="1">
    <citation type="submission" date="2015-01" db="EMBL/GenBank/DDBJ databases">
        <title>Flavisolibacter sp./LCS9/ whole genome sequencing.</title>
        <authorList>
            <person name="Kim M.K."/>
            <person name="Srinivasan S."/>
            <person name="Lee J.-J."/>
        </authorList>
    </citation>
    <scope>NUCLEOTIDE SEQUENCE [LARGE SCALE GENOMIC DNA]</scope>
    <source>
        <strain evidence="2">LCS9</strain>
    </source>
</reference>
<reference evidence="1 2" key="2">
    <citation type="journal article" date="2016" name="Int. J. Syst. Evol. Microbiol.">
        <title>Flavisolibacter tropicus sp. nov., isolated from tropical soil.</title>
        <authorList>
            <person name="Lee J.J."/>
            <person name="Kang M.S."/>
            <person name="Kim G.S."/>
            <person name="Lee C.S."/>
            <person name="Lim S."/>
            <person name="Lee J."/>
            <person name="Roh S.H."/>
            <person name="Kang H."/>
            <person name="Ha J.M."/>
            <person name="Bae S."/>
            <person name="Jung H.Y."/>
            <person name="Kim M.K."/>
        </authorList>
    </citation>
    <scope>NUCLEOTIDE SEQUENCE [LARGE SCALE GENOMIC DNA]</scope>
    <source>
        <strain evidence="1 2">LCS9</strain>
    </source>
</reference>
<name>A0A172U122_9BACT</name>
<organism evidence="1 2">
    <name type="scientific">Flavisolibacter tropicus</name>
    <dbReference type="NCBI Taxonomy" id="1492898"/>
    <lineage>
        <taxon>Bacteria</taxon>
        <taxon>Pseudomonadati</taxon>
        <taxon>Bacteroidota</taxon>
        <taxon>Chitinophagia</taxon>
        <taxon>Chitinophagales</taxon>
        <taxon>Chitinophagaceae</taxon>
        <taxon>Flavisolibacter</taxon>
    </lineage>
</organism>
<proteinExistence type="predicted"/>
<accession>A0A172U122</accession>
<gene>
    <name evidence="1" type="ORF">SY85_22740</name>
</gene>
<sequence length="87" mass="9663">MARIFTINFSYENALLTAMIAVRQTPFFMEYTISMLPSDIMEQLPGNKIISTGPNQLIFANATLDESSVLMNEILHAVAAHLQTTTV</sequence>
<evidence type="ECO:0000313" key="1">
    <source>
        <dbReference type="EMBL" id="ANE52878.1"/>
    </source>
</evidence>
<evidence type="ECO:0008006" key="3">
    <source>
        <dbReference type="Google" id="ProtNLM"/>
    </source>
</evidence>